<dbReference type="AlphaFoldDB" id="A0A916NSG3"/>
<name>A0A916NSG3_9BACL</name>
<dbReference type="Proteomes" id="UP000693672">
    <property type="component" value="Unassembled WGS sequence"/>
</dbReference>
<accession>A0A916NSG3</accession>
<evidence type="ECO:0000313" key="2">
    <source>
        <dbReference type="Proteomes" id="UP000693672"/>
    </source>
</evidence>
<dbReference type="RefSeq" id="WP_246627690.1">
    <property type="nucleotide sequence ID" value="NZ_CAJVAS010000047.1"/>
</dbReference>
<comment type="caution">
    <text evidence="1">The sequence shown here is derived from an EMBL/GenBank/DDBJ whole genome shotgun (WGS) entry which is preliminary data.</text>
</comment>
<protein>
    <recommendedName>
        <fullName evidence="3">Ribbon-helix-helix protein CopG domain-containing protein</fullName>
    </recommendedName>
</protein>
<proteinExistence type="predicted"/>
<evidence type="ECO:0000313" key="1">
    <source>
        <dbReference type="EMBL" id="CAG7649222.1"/>
    </source>
</evidence>
<reference evidence="1" key="1">
    <citation type="submission" date="2021-06" db="EMBL/GenBank/DDBJ databases">
        <authorList>
            <person name="Criscuolo A."/>
        </authorList>
    </citation>
    <scope>NUCLEOTIDE SEQUENCE</scope>
    <source>
        <strain evidence="1">CIP111600</strain>
    </source>
</reference>
<dbReference type="EMBL" id="CAJVAS010000047">
    <property type="protein sequence ID" value="CAG7649222.1"/>
    <property type="molecule type" value="Genomic_DNA"/>
</dbReference>
<organism evidence="1 2">
    <name type="scientific">Paenibacillus solanacearum</name>
    <dbReference type="NCBI Taxonomy" id="2048548"/>
    <lineage>
        <taxon>Bacteria</taxon>
        <taxon>Bacillati</taxon>
        <taxon>Bacillota</taxon>
        <taxon>Bacilli</taxon>
        <taxon>Bacillales</taxon>
        <taxon>Paenibacillaceae</taxon>
        <taxon>Paenibacillus</taxon>
    </lineage>
</organism>
<evidence type="ECO:0008006" key="3">
    <source>
        <dbReference type="Google" id="ProtNLM"/>
    </source>
</evidence>
<keyword evidence="2" id="KW-1185">Reference proteome</keyword>
<gene>
    <name evidence="1" type="ORF">PAESOLCIP111_05820</name>
</gene>
<sequence>MKKEQHSNMKLGIPADEGQLELMFARGGPRRGAGRKSTGDTRKLSLTMSMEAWEELERRCDAAGSSRSELLRSLLEPALLADTNGKAGE</sequence>